<dbReference type="EC" id="2.1.1.72" evidence="1"/>
<keyword evidence="5" id="KW-0680">Restriction system</keyword>
<evidence type="ECO:0000256" key="5">
    <source>
        <dbReference type="ARBA" id="ARBA00022747"/>
    </source>
</evidence>
<dbReference type="GO" id="GO:0004519">
    <property type="term" value="F:endonuclease activity"/>
    <property type="evidence" value="ECO:0007669"/>
    <property type="project" value="UniProtKB-KW"/>
</dbReference>
<dbReference type="GO" id="GO:0032259">
    <property type="term" value="P:methylation"/>
    <property type="evidence" value="ECO:0007669"/>
    <property type="project" value="UniProtKB-KW"/>
</dbReference>
<dbReference type="PRINTS" id="PR00507">
    <property type="entry name" value="N12N6MTFRASE"/>
</dbReference>
<gene>
    <name evidence="10" type="ORF">FYJ68_09850</name>
</gene>
<evidence type="ECO:0000313" key="10">
    <source>
        <dbReference type="EMBL" id="MST73398.1"/>
    </source>
</evidence>
<keyword evidence="3" id="KW-0808">Transferase</keyword>
<keyword evidence="4" id="KW-0949">S-adenosyl-L-methionine</keyword>
<dbReference type="GO" id="GO:0009007">
    <property type="term" value="F:site-specific DNA-methyltransferase (adenine-specific) activity"/>
    <property type="evidence" value="ECO:0007669"/>
    <property type="project" value="UniProtKB-EC"/>
</dbReference>
<dbReference type="InterPro" id="IPR002052">
    <property type="entry name" value="DNA_methylase_N6_adenine_CS"/>
</dbReference>
<protein>
    <recommendedName>
        <fullName evidence="1">site-specific DNA-methyltransferase (adenine-specific)</fullName>
        <ecNumber evidence="1">2.1.1.72</ecNumber>
    </recommendedName>
</protein>
<evidence type="ECO:0000256" key="1">
    <source>
        <dbReference type="ARBA" id="ARBA00011900"/>
    </source>
</evidence>
<evidence type="ECO:0000256" key="7">
    <source>
        <dbReference type="ARBA" id="ARBA00047942"/>
    </source>
</evidence>
<dbReference type="PANTHER" id="PTHR33841:SF6">
    <property type="entry name" value="TYPE II METHYLTRANSFERASE M.HINDII"/>
    <property type="match status" value="1"/>
</dbReference>
<evidence type="ECO:0000256" key="3">
    <source>
        <dbReference type="ARBA" id="ARBA00022679"/>
    </source>
</evidence>
<dbReference type="Proteomes" id="UP000469325">
    <property type="component" value="Unassembled WGS sequence"/>
</dbReference>
<evidence type="ECO:0000259" key="9">
    <source>
        <dbReference type="Pfam" id="PF07669"/>
    </source>
</evidence>
<keyword evidence="2" id="KW-0489">Methyltransferase</keyword>
<keyword evidence="10" id="KW-0540">Nuclease</keyword>
<keyword evidence="6" id="KW-0238">DNA-binding</keyword>
<evidence type="ECO:0000256" key="2">
    <source>
        <dbReference type="ARBA" id="ARBA00022603"/>
    </source>
</evidence>
<keyword evidence="10" id="KW-0255">Endonuclease</keyword>
<comment type="caution">
    <text evidence="10">The sequence shown here is derived from an EMBL/GenBank/DDBJ whole genome shotgun (WGS) entry which is preliminary data.</text>
</comment>
<reference evidence="10 11" key="1">
    <citation type="submission" date="2019-08" db="EMBL/GenBank/DDBJ databases">
        <title>In-depth cultivation of the pig gut microbiome towards novel bacterial diversity and tailored functional studies.</title>
        <authorList>
            <person name="Wylensek D."/>
            <person name="Hitch T.C.A."/>
            <person name="Clavel T."/>
        </authorList>
    </citation>
    <scope>NUCLEOTIDE SEQUENCE [LARGE SCALE GENOMIC DNA]</scope>
    <source>
        <strain evidence="10 11">CA-Schmier-601-WT-1</strain>
    </source>
</reference>
<dbReference type="InterPro" id="IPR050953">
    <property type="entry name" value="N4_N6_ade-DNA_methylase"/>
</dbReference>
<dbReference type="Pfam" id="PF07669">
    <property type="entry name" value="Eco57I"/>
    <property type="match status" value="1"/>
</dbReference>
<comment type="catalytic activity">
    <reaction evidence="7">
        <text>a 2'-deoxyadenosine in DNA + S-adenosyl-L-methionine = an N(6)-methyl-2'-deoxyadenosine in DNA + S-adenosyl-L-homocysteine + H(+)</text>
        <dbReference type="Rhea" id="RHEA:15197"/>
        <dbReference type="Rhea" id="RHEA-COMP:12418"/>
        <dbReference type="Rhea" id="RHEA-COMP:12419"/>
        <dbReference type="ChEBI" id="CHEBI:15378"/>
        <dbReference type="ChEBI" id="CHEBI:57856"/>
        <dbReference type="ChEBI" id="CHEBI:59789"/>
        <dbReference type="ChEBI" id="CHEBI:90615"/>
        <dbReference type="ChEBI" id="CHEBI:90616"/>
        <dbReference type="EC" id="2.1.1.72"/>
    </reaction>
</comment>
<keyword evidence="8" id="KW-0175">Coiled coil</keyword>
<keyword evidence="11" id="KW-1185">Reference proteome</keyword>
<dbReference type="InterPro" id="IPR011639">
    <property type="entry name" value="MethylTrfase_TaqI-like_dom"/>
</dbReference>
<dbReference type="InterPro" id="IPR029063">
    <property type="entry name" value="SAM-dependent_MTases_sf"/>
</dbReference>
<dbReference type="SUPFAM" id="SSF53335">
    <property type="entry name" value="S-adenosyl-L-methionine-dependent methyltransferases"/>
    <property type="match status" value="1"/>
</dbReference>
<dbReference type="GO" id="GO:0009307">
    <property type="term" value="P:DNA restriction-modification system"/>
    <property type="evidence" value="ECO:0007669"/>
    <property type="project" value="UniProtKB-KW"/>
</dbReference>
<dbReference type="AlphaFoldDB" id="A0A6N7XQ40"/>
<dbReference type="Gene3D" id="3.40.50.150">
    <property type="entry name" value="Vaccinia Virus protein VP39"/>
    <property type="match status" value="1"/>
</dbReference>
<evidence type="ECO:0000256" key="4">
    <source>
        <dbReference type="ARBA" id="ARBA00022691"/>
    </source>
</evidence>
<accession>A0A6N7XQ40</accession>
<dbReference type="PANTHER" id="PTHR33841">
    <property type="entry name" value="DNA METHYLTRANSFERASE YEEA-RELATED"/>
    <property type="match status" value="1"/>
</dbReference>
<proteinExistence type="predicted"/>
<evidence type="ECO:0000256" key="6">
    <source>
        <dbReference type="ARBA" id="ARBA00023125"/>
    </source>
</evidence>
<sequence length="504" mass="57256">MFETTYNPDVLSCIANLSNDEVFTPPELANKMLDLLPQEIWKDPNATFLDPACKSGVFLREIAKRLIKGLESEYPDLQERLEHIYKKQIFGIAITELTSLLSRRSLYCSKYPNSRYSVVQFVEPQGRIDYRQLGHTWEGGRCKYCGVPKSVYDRKEGMESYAYEFIHLTNPEEVFKVKFDVIIGNPPYQMNDGGGNGSSAMPIYHHFINQAKKLNPRYLCMIIPAKWQSGGKGLDSFRDTMLHDHRIKEMVTYSDSRDCFQGVDIAGGVSYFLWQRDYEGLCESTFIENGEMMTSQRKLDEYSIYIASDKAIHVIRTIQQRASSYYDGIVRSRKPFGIGAGSESHKGDLKLRYRGGLTTVSSCEVTSGLEMVDQWKVIVSKAAAEHAGQSDKNGQRKMLTVIEVLPPRTVCSETYLVVDAFDSQREAENLADYLRTKFARYLIWQATPTQNISKSCFMFLPVVDLSKKPVDSDLYTYFGLDEASINEIEAKMKPILQVGDSGAN</sequence>
<name>A0A6N7XQ40_9ACTN</name>
<dbReference type="PROSITE" id="PS00092">
    <property type="entry name" value="N6_MTASE"/>
    <property type="match status" value="1"/>
</dbReference>
<feature type="domain" description="Type II methyltransferase M.TaqI-like" evidence="9">
    <location>
        <begin position="87"/>
        <end position="260"/>
    </location>
</feature>
<evidence type="ECO:0000256" key="8">
    <source>
        <dbReference type="SAM" id="Coils"/>
    </source>
</evidence>
<dbReference type="EMBL" id="VUNC01000009">
    <property type="protein sequence ID" value="MST73398.1"/>
    <property type="molecule type" value="Genomic_DNA"/>
</dbReference>
<organism evidence="10 11">
    <name type="scientific">Olsenella porci</name>
    <dbReference type="NCBI Taxonomy" id="2652279"/>
    <lineage>
        <taxon>Bacteria</taxon>
        <taxon>Bacillati</taxon>
        <taxon>Actinomycetota</taxon>
        <taxon>Coriobacteriia</taxon>
        <taxon>Coriobacteriales</taxon>
        <taxon>Atopobiaceae</taxon>
        <taxon>Olsenella</taxon>
    </lineage>
</organism>
<feature type="coiled-coil region" evidence="8">
    <location>
        <begin position="60"/>
        <end position="87"/>
    </location>
</feature>
<keyword evidence="10" id="KW-0378">Hydrolase</keyword>
<evidence type="ECO:0000313" key="11">
    <source>
        <dbReference type="Proteomes" id="UP000469325"/>
    </source>
</evidence>
<dbReference type="GO" id="GO:0003677">
    <property type="term" value="F:DNA binding"/>
    <property type="evidence" value="ECO:0007669"/>
    <property type="project" value="UniProtKB-KW"/>
</dbReference>